<feature type="region of interest" description="Disordered" evidence="2">
    <location>
        <begin position="545"/>
        <end position="652"/>
    </location>
</feature>
<feature type="compositionally biased region" description="Polar residues" evidence="2">
    <location>
        <begin position="620"/>
        <end position="632"/>
    </location>
</feature>
<feature type="region of interest" description="Disordered" evidence="2">
    <location>
        <begin position="472"/>
        <end position="517"/>
    </location>
</feature>
<protein>
    <submittedName>
        <fullName evidence="3">Nck-associated protein</fullName>
    </submittedName>
</protein>
<dbReference type="PANTHER" id="PTHR12093">
    <property type="entry name" value="NCK-ASSOCIATED PROTEIN 1"/>
    <property type="match status" value="1"/>
</dbReference>
<keyword evidence="4" id="KW-1185">Reference proteome</keyword>
<reference evidence="3 4" key="1">
    <citation type="journal article" date="2014" name="Nat. Commun.">
        <title>Klebsormidium flaccidum genome reveals primary factors for plant terrestrial adaptation.</title>
        <authorList>
            <person name="Hori K."/>
            <person name="Maruyama F."/>
            <person name="Fujisawa T."/>
            <person name="Togashi T."/>
            <person name="Yamamoto N."/>
            <person name="Seo M."/>
            <person name="Sato S."/>
            <person name="Yamada T."/>
            <person name="Mori H."/>
            <person name="Tajima N."/>
            <person name="Moriyama T."/>
            <person name="Ikeuchi M."/>
            <person name="Watanabe M."/>
            <person name="Wada H."/>
            <person name="Kobayashi K."/>
            <person name="Saito M."/>
            <person name="Masuda T."/>
            <person name="Sasaki-Sekimoto Y."/>
            <person name="Mashiguchi K."/>
            <person name="Awai K."/>
            <person name="Shimojima M."/>
            <person name="Masuda S."/>
            <person name="Iwai M."/>
            <person name="Nobusawa T."/>
            <person name="Narise T."/>
            <person name="Kondo S."/>
            <person name="Saito H."/>
            <person name="Sato R."/>
            <person name="Murakawa M."/>
            <person name="Ihara Y."/>
            <person name="Oshima-Yamada Y."/>
            <person name="Ohtaka K."/>
            <person name="Satoh M."/>
            <person name="Sonobe K."/>
            <person name="Ishii M."/>
            <person name="Ohtani R."/>
            <person name="Kanamori-Sato M."/>
            <person name="Honoki R."/>
            <person name="Miyazaki D."/>
            <person name="Mochizuki H."/>
            <person name="Umetsu J."/>
            <person name="Higashi K."/>
            <person name="Shibata D."/>
            <person name="Kamiya Y."/>
            <person name="Sato N."/>
            <person name="Nakamura Y."/>
            <person name="Tabata S."/>
            <person name="Ida S."/>
            <person name="Kurokawa K."/>
            <person name="Ohta H."/>
        </authorList>
    </citation>
    <scope>NUCLEOTIDE SEQUENCE [LARGE SCALE GENOMIC DNA]</scope>
    <source>
        <strain evidence="3 4">NIES-2285</strain>
    </source>
</reference>
<gene>
    <name evidence="3" type="ORF">KFL_001610100</name>
</gene>
<comment type="similarity">
    <text evidence="1">Belongs to the HEM-1/HEM-2 family.</text>
</comment>
<feature type="region of interest" description="Disordered" evidence="2">
    <location>
        <begin position="118"/>
        <end position="144"/>
    </location>
</feature>
<dbReference type="EMBL" id="DF237110">
    <property type="protein sequence ID" value="GAQ83769.1"/>
    <property type="molecule type" value="Genomic_DNA"/>
</dbReference>
<evidence type="ECO:0000256" key="1">
    <source>
        <dbReference type="ARBA" id="ARBA00037947"/>
    </source>
</evidence>
<dbReference type="Pfam" id="PF09735">
    <property type="entry name" value="Nckap1"/>
    <property type="match status" value="2"/>
</dbReference>
<dbReference type="GO" id="GO:0016477">
    <property type="term" value="P:cell migration"/>
    <property type="evidence" value="ECO:0000318"/>
    <property type="project" value="GO_Central"/>
</dbReference>
<feature type="region of interest" description="Disordered" evidence="2">
    <location>
        <begin position="1097"/>
        <end position="1124"/>
    </location>
</feature>
<dbReference type="Proteomes" id="UP000054558">
    <property type="component" value="Unassembled WGS sequence"/>
</dbReference>
<proteinExistence type="inferred from homology"/>
<accession>A0A1Y1I2Y0</accession>
<name>A0A1Y1I2Y0_KLENI</name>
<dbReference type="GO" id="GO:0030866">
    <property type="term" value="P:cortical actin cytoskeleton organization"/>
    <property type="evidence" value="ECO:0000318"/>
    <property type="project" value="GO_Central"/>
</dbReference>
<dbReference type="GO" id="GO:0030031">
    <property type="term" value="P:cell projection assembly"/>
    <property type="evidence" value="ECO:0000318"/>
    <property type="project" value="GO_Central"/>
</dbReference>
<feature type="compositionally biased region" description="Low complexity" evidence="2">
    <location>
        <begin position="580"/>
        <end position="595"/>
    </location>
</feature>
<feature type="region of interest" description="Disordered" evidence="2">
    <location>
        <begin position="168"/>
        <end position="195"/>
    </location>
</feature>
<dbReference type="GO" id="GO:0031209">
    <property type="term" value="C:SCAR complex"/>
    <property type="evidence" value="ECO:0000318"/>
    <property type="project" value="GO_Central"/>
</dbReference>
<dbReference type="PANTHER" id="PTHR12093:SF10">
    <property type="entry name" value="MEMBRANE-ASSOCIATED PROTEIN HEM"/>
    <property type="match status" value="1"/>
</dbReference>
<evidence type="ECO:0000313" key="4">
    <source>
        <dbReference type="Proteomes" id="UP000054558"/>
    </source>
</evidence>
<dbReference type="STRING" id="105231.A0A1Y1I2Y0"/>
<evidence type="ECO:0000313" key="3">
    <source>
        <dbReference type="EMBL" id="GAQ83769.1"/>
    </source>
</evidence>
<organism evidence="3 4">
    <name type="scientific">Klebsormidium nitens</name>
    <name type="common">Green alga</name>
    <name type="synonym">Ulothrix nitens</name>
    <dbReference type="NCBI Taxonomy" id="105231"/>
    <lineage>
        <taxon>Eukaryota</taxon>
        <taxon>Viridiplantae</taxon>
        <taxon>Streptophyta</taxon>
        <taxon>Klebsormidiophyceae</taxon>
        <taxon>Klebsormidiales</taxon>
        <taxon>Klebsormidiaceae</taxon>
        <taxon>Klebsormidium</taxon>
    </lineage>
</organism>
<dbReference type="OrthoDB" id="2021180at2759"/>
<dbReference type="GO" id="GO:0000902">
    <property type="term" value="P:cell morphogenesis"/>
    <property type="evidence" value="ECO:0000318"/>
    <property type="project" value="GO_Central"/>
</dbReference>
<dbReference type="OMA" id="INVWEYT"/>
<feature type="region of interest" description="Disordered" evidence="2">
    <location>
        <begin position="1529"/>
        <end position="1550"/>
    </location>
</feature>
<feature type="compositionally biased region" description="Basic and acidic residues" evidence="2">
    <location>
        <begin position="134"/>
        <end position="144"/>
    </location>
</feature>
<evidence type="ECO:0000256" key="2">
    <source>
        <dbReference type="SAM" id="MobiDB-lite"/>
    </source>
</evidence>
<dbReference type="InterPro" id="IPR019137">
    <property type="entry name" value="Nck-associated_protein-1"/>
</dbReference>
<sequence>MESSSTPADRADHQIATVDRIVEADDNARPNLLVRSISSGPGETRGELETAQGTFMFSPEGLQLLRANVVKAAEPDPPRSLEGRLAEATNTPDEGALFPSALQEGGGVVQAMQPPDARAVPEAVTPNPAPQPPIDDKGGRAPSDAKADLLAEAVSPDTLDSMLLEAGQESKAEPPRRTLFSIPVKQGPPHDVSMDPPSPGVAAALRLQKLDQLRSLRRNAEGLCTKLYTLCRLCAFGPPDPGGARMASPKGGAISVDSFLFGGGQILPEHPKLRALLVKRFPEHPRMLNLDKVDRSATEALFAASGSIQRALEPWCQVLVDLMTFTEQSIVLLDELSRRLIALSPDSNALVMEAFLDLFVAVVRVNMLAGRVPRKLLLQVHALAHYNSVHSSESPVDPGVFSFVAAYESPVLALQRDLETIGPRVGEVLDAIAPQLLSLLNIETVRQDGVLSPWPKEGDEAPVDLPSAQKQYNASPAVKPKALLPSESTPIRGVLPSTLDKNRAGTASDHMDESMGEVSGAALEASGPALEGRLSRLALGREESVASGVNSPLPPIGVGNPEQEGSTPERPRPEEGGAEGVMSSGGAVGAIGAAEPPSGTGQDSNFGGDESAAMSPGGQEAQSGSQSVTQPSPVDFSKMGLWMGDRGSERPGEALQAEGLKSYEAHLQWVCFGFLACPAELARGVPRSDLRARLVGAVLSQAFLVPLFRNECIYVHEEYAQYVLPRLADLEKQAKSQRGDVDEERAAKAARKAIKNAADGVAASCGPIHRERRVVLHEELEKLATAFSEVPGLLPQKVENVLGALSLARTELHWHFHHLGVPAKARAGRILIPEGVPDATVGSLLSVTQKLAAVVKEYRKAIRSYAASKLLEARERVQFFSGLALAGLDVDSTLKKLLKELAPGLEEDYLTELVKGGSAAGSLQAFQRTWIRTLGLLSNSKSSVNLRHLELATSQGMVPGLARECNRAYQLARCVDELDALLDESSSLKVLHFYQPKLLLVLQQTLYDPQGFCEDACAWLRLADAFPQNAHKSVPQELPKLAVAAVEYTESVLEFLMAGLQSMVGALDSESGWAGLDRQISAERAVLRLTLAAQAKSSKRRSTPKKEDLQLSQQQPGFESDPSASDAVQGIEVAVQRLTSFVAELGNMGPVKVMDRVYAPREYLRERLHSIIKAGLQENYLAGLKSFRPPQLLENDLRRFEAILQLIGRHVSIDVTRVLREVLLSEAYTDRMRDLQPPVSKKDAAGEGPKAVAAVIADWYIDFIVLDLRNAGIIYSQSTSGFTTGGHSTALVEQVTRLEAFESLLRVFGPYGADRLIAKTYEITTLAILSLEATIRKEQPVLQELQANFHFPEKRARLLSRVTGIENVYALTTQVGQCISLREQVADACAAVMKQHAPLIHTVLGDAVRCLPPPLLPEGVHAARLRRVAHKVGAADRGDDPLVYQALTGLGKVGDATWRLLPVLWATCTGSSFWKTAHFDARTQAFSNNAHCFAKGLQAVLACAERVGFERRELQYQLENARIKMLTSEGGNLVEQPTESDEASDVSTGSPLSEVVRGQLGKYVAFTVALTLADWDGHGAPAEIRPVMTKLIFLDQLCELSPHLSRSTLEQHVPHTLLRSIYQAEYTLQALPVNTQVPAAVQSGKGSSMTARLASS</sequence>